<accession>A0A397Q5K9</accession>
<evidence type="ECO:0000313" key="3">
    <source>
        <dbReference type="Proteomes" id="UP000266273"/>
    </source>
</evidence>
<dbReference type="OrthoDB" id="8779153at2"/>
<keyword evidence="1" id="KW-1133">Transmembrane helix</keyword>
<dbReference type="EMBL" id="QXDF01000001">
    <property type="protein sequence ID" value="RIA56338.1"/>
    <property type="molecule type" value="Genomic_DNA"/>
</dbReference>
<comment type="similarity">
    <text evidence="1">Belongs to the Brp/Blh beta-carotene diooxygenase family.</text>
</comment>
<dbReference type="GO" id="GO:0005886">
    <property type="term" value="C:plasma membrane"/>
    <property type="evidence" value="ECO:0007669"/>
    <property type="project" value="UniProtKB-SubCell"/>
</dbReference>
<sequence length="306" mass="32660">MPNLPALPGAVAAPQLTQRALWHWHRLGFTALALAIALPSAFGAGLSLLDFPLLAATAMLLLGVPHGAFDVALAHRRWEIGTPPALACFLALYVGMAAAFAAIWFLLPQFALPVFIAMSGVHFAGDWRRDIPLLPRMVVGLALITAPALLHREPVTEIFAWLVPADVAVTTAEVMAAASIPLLQAAALVALVTAWSRPAAALEMAATLLLAVFAAPLVFFVSYWCGLHSARHVFSVQAELQPRTLSGLARLSLPYAPITIIGVMIAALLWPHLDLGRAVLAVLFVALAALTVPHMMLVDQFRPKRT</sequence>
<feature type="binding site" evidence="1">
    <location>
        <position position="228"/>
    </location>
    <ligand>
        <name>Fe cation</name>
        <dbReference type="ChEBI" id="CHEBI:24875"/>
    </ligand>
</feature>
<keyword evidence="1" id="KW-0560">Oxidoreductase</keyword>
<gene>
    <name evidence="2" type="ORF">BXY53_1442</name>
</gene>
<feature type="transmembrane region" description="Helical" evidence="1">
    <location>
        <begin position="204"/>
        <end position="227"/>
    </location>
</feature>
<feature type="binding site" evidence="1">
    <location>
        <position position="232"/>
    </location>
    <ligand>
        <name>Fe cation</name>
        <dbReference type="ChEBI" id="CHEBI:24875"/>
    </ligand>
</feature>
<organism evidence="2 3">
    <name type="scientific">Dichotomicrobium thermohalophilum</name>
    <dbReference type="NCBI Taxonomy" id="933063"/>
    <lineage>
        <taxon>Bacteria</taxon>
        <taxon>Pseudomonadati</taxon>
        <taxon>Pseudomonadota</taxon>
        <taxon>Alphaproteobacteria</taxon>
        <taxon>Hyphomicrobiales</taxon>
        <taxon>Hyphomicrobiaceae</taxon>
        <taxon>Dichotomicrobium</taxon>
    </lineage>
</organism>
<keyword evidence="1" id="KW-0812">Transmembrane</keyword>
<comment type="catalytic activity">
    <reaction evidence="1">
        <text>all-trans-beta-carotene + O2 = 2 all-trans-retinal</text>
        <dbReference type="Rhea" id="RHEA:32887"/>
        <dbReference type="ChEBI" id="CHEBI:15379"/>
        <dbReference type="ChEBI" id="CHEBI:17579"/>
        <dbReference type="ChEBI" id="CHEBI:17898"/>
        <dbReference type="EC" id="1.13.11.63"/>
    </reaction>
</comment>
<dbReference type="EC" id="1.13.11.63" evidence="1"/>
<keyword evidence="1" id="KW-0223">Dioxygenase</keyword>
<dbReference type="InterPro" id="IPR022270">
    <property type="entry name" value="Blh_diox"/>
</dbReference>
<feature type="binding site" evidence="1">
    <location>
        <position position="122"/>
    </location>
    <ligand>
        <name>Fe cation</name>
        <dbReference type="ChEBI" id="CHEBI:24875"/>
    </ligand>
</feature>
<dbReference type="GO" id="GO:0016121">
    <property type="term" value="P:carotene catabolic process"/>
    <property type="evidence" value="ECO:0007669"/>
    <property type="project" value="UniProtKB-UniRule"/>
</dbReference>
<protein>
    <recommendedName>
        <fullName evidence="1">Probable beta-carotene 15,15'-dioxygenase</fullName>
        <ecNumber evidence="1">1.13.11.63</ecNumber>
    </recommendedName>
</protein>
<dbReference type="Pfam" id="PF15461">
    <property type="entry name" value="BCD"/>
    <property type="match status" value="1"/>
</dbReference>
<feature type="transmembrane region" description="Helical" evidence="1">
    <location>
        <begin position="133"/>
        <end position="150"/>
    </location>
</feature>
<comment type="caution">
    <text evidence="1">Lacks conserved residue(s) required for the propagation of feature annotation.</text>
</comment>
<feature type="transmembrane region" description="Helical" evidence="1">
    <location>
        <begin position="248"/>
        <end position="270"/>
    </location>
</feature>
<dbReference type="Proteomes" id="UP000266273">
    <property type="component" value="Unassembled WGS sequence"/>
</dbReference>
<dbReference type="NCBIfam" id="TIGR03753">
    <property type="entry name" value="blh_monoox"/>
    <property type="match status" value="1"/>
</dbReference>
<comment type="subcellular location">
    <subcellularLocation>
        <location evidence="1">Cell membrane</location>
        <topology evidence="1">Multi-pass membrane protein</topology>
    </subcellularLocation>
</comment>
<keyword evidence="3" id="KW-1185">Reference proteome</keyword>
<comment type="function">
    <text evidence="1">Catalyzes the cleavage of beta-carotene at its central double bond (15,15') to yield two molecules of all-trans-retinal.</text>
</comment>
<dbReference type="AlphaFoldDB" id="A0A397Q5K9"/>
<dbReference type="GO" id="GO:0004497">
    <property type="term" value="F:monooxygenase activity"/>
    <property type="evidence" value="ECO:0007669"/>
    <property type="project" value="UniProtKB-KW"/>
</dbReference>
<feature type="transmembrane region" description="Helical" evidence="1">
    <location>
        <begin position="162"/>
        <end position="192"/>
    </location>
</feature>
<reference evidence="2 3" key="1">
    <citation type="submission" date="2018-08" db="EMBL/GenBank/DDBJ databases">
        <title>Genomic Encyclopedia of Archaeal and Bacterial Type Strains, Phase II (KMG-II): from individual species to whole genera.</title>
        <authorList>
            <person name="Goeker M."/>
        </authorList>
    </citation>
    <scope>NUCLEOTIDE SEQUENCE [LARGE SCALE GENOMIC DNA]</scope>
    <source>
        <strain evidence="2 3">DSM 5002</strain>
    </source>
</reference>
<feature type="transmembrane region" description="Helical" evidence="1">
    <location>
        <begin position="276"/>
        <end position="298"/>
    </location>
</feature>
<name>A0A397Q5K9_9HYPH</name>
<proteinExistence type="inferred from homology"/>
<feature type="binding site" evidence="1">
    <location>
        <position position="66"/>
    </location>
    <ligand>
        <name>Fe cation</name>
        <dbReference type="ChEBI" id="CHEBI:24875"/>
    </ligand>
</feature>
<dbReference type="HAMAP" id="MF_02093">
    <property type="entry name" value="Beta_carotene_diox"/>
    <property type="match status" value="1"/>
</dbReference>
<keyword evidence="1" id="KW-0479">Metal-binding</keyword>
<keyword evidence="1" id="KW-1003">Cell membrane</keyword>
<comment type="cofactor">
    <cofactor evidence="1">
        <name>Fe(2+)</name>
        <dbReference type="ChEBI" id="CHEBI:29033"/>
    </cofactor>
</comment>
<keyword evidence="2" id="KW-0503">Monooxygenase</keyword>
<evidence type="ECO:0000256" key="1">
    <source>
        <dbReference type="HAMAP-Rule" id="MF_02093"/>
    </source>
</evidence>
<keyword evidence="1" id="KW-0408">Iron</keyword>
<keyword evidence="1" id="KW-0472">Membrane</keyword>
<evidence type="ECO:0000313" key="2">
    <source>
        <dbReference type="EMBL" id="RIA56338.1"/>
    </source>
</evidence>
<dbReference type="GO" id="GO:0003834">
    <property type="term" value="F:beta-carotene 15,15'-dioxygenase activity"/>
    <property type="evidence" value="ECO:0007669"/>
    <property type="project" value="UniProtKB-EC"/>
</dbReference>
<dbReference type="GO" id="GO:0010436">
    <property type="term" value="F:carotenoid dioxygenase activity"/>
    <property type="evidence" value="ECO:0007669"/>
    <property type="project" value="UniProtKB-UniRule"/>
</dbReference>
<dbReference type="GO" id="GO:0005506">
    <property type="term" value="F:iron ion binding"/>
    <property type="evidence" value="ECO:0007669"/>
    <property type="project" value="UniProtKB-UniRule"/>
</dbReference>
<comment type="caution">
    <text evidence="2">The sequence shown here is derived from an EMBL/GenBank/DDBJ whole genome shotgun (WGS) entry which is preliminary data.</text>
</comment>
<feature type="transmembrane region" description="Helical" evidence="1">
    <location>
        <begin position="85"/>
        <end position="107"/>
    </location>
</feature>